<dbReference type="Gene3D" id="3.10.310.70">
    <property type="match status" value="1"/>
</dbReference>
<dbReference type="PANTHER" id="PTHR22642">
    <property type="entry name" value="IMIDAZOLONEPROPIONASE"/>
    <property type="match status" value="1"/>
</dbReference>
<dbReference type="Gene3D" id="3.20.20.140">
    <property type="entry name" value="Metal-dependent hydrolases"/>
    <property type="match status" value="1"/>
</dbReference>
<organism evidence="2 3">
    <name type="scientific">Actinomycetospora cinnamomea</name>
    <dbReference type="NCBI Taxonomy" id="663609"/>
    <lineage>
        <taxon>Bacteria</taxon>
        <taxon>Bacillati</taxon>
        <taxon>Actinomycetota</taxon>
        <taxon>Actinomycetes</taxon>
        <taxon>Pseudonocardiales</taxon>
        <taxon>Pseudonocardiaceae</taxon>
        <taxon>Actinomycetospora</taxon>
    </lineage>
</organism>
<keyword evidence="3" id="KW-1185">Reference proteome</keyword>
<evidence type="ECO:0000259" key="1">
    <source>
        <dbReference type="Pfam" id="PF07969"/>
    </source>
</evidence>
<feature type="domain" description="Amidohydrolase 3" evidence="1">
    <location>
        <begin position="54"/>
        <end position="545"/>
    </location>
</feature>
<name>A0A2U1F7G5_9PSEU</name>
<protein>
    <recommendedName>
        <fullName evidence="1">Amidohydrolase 3 domain-containing protein</fullName>
    </recommendedName>
</protein>
<dbReference type="InterPro" id="IPR011059">
    <property type="entry name" value="Metal-dep_hydrolase_composite"/>
</dbReference>
<evidence type="ECO:0000313" key="3">
    <source>
        <dbReference type="Proteomes" id="UP000245639"/>
    </source>
</evidence>
<accession>A0A2U1F7G5</accession>
<dbReference type="RefSeq" id="WP_423717173.1">
    <property type="nucleotide sequence ID" value="NZ_QEKW01000010.1"/>
</dbReference>
<dbReference type="InterPro" id="IPR033932">
    <property type="entry name" value="YtcJ-like"/>
</dbReference>
<dbReference type="InterPro" id="IPR032466">
    <property type="entry name" value="Metal_Hydrolase"/>
</dbReference>
<dbReference type="SUPFAM" id="SSF51338">
    <property type="entry name" value="Composite domain of metallo-dependent hydrolases"/>
    <property type="match status" value="1"/>
</dbReference>
<sequence length="561" mass="57908">MPPDLEIDLLLRGADVHTLDGAHPRGRAVAVHHGRVLAVLDDDELPAGVRARHVVDAGGATVVPGFDDAHQHTAWFGQSLAEIPLAGLRDLDALYDAVAARAAGLPADAFVVGSGYDDVALGGSPDRRALDRAGGGRPVWLKHRSAHVCAVSTEVLARAGVLDGSATVPAGGVVVRDDAGDPTGVLLEAAQALAGDLLRPYPVTDLADAIAAATAVFARQGLTHVTEAGIAGGWIGRSPRELAAYQLARERGDLAVRVDVMPAAAVLHEVPGGPGRALDTGLRPGLGDLSLRIGPAKIFFDGALSSRTAAMREPYADGGDGGDHAGYLGDDPEALRRTLVEAVAGGWSVAAHAIGDRAVDAALDAFAEAGRRSWPGARPPRHRLEHAGVVDDAALHRMAALGVTPVPQARFLHEIGDSMAAAVGDDRADLLYRHASFLAAGLRVPASSDRPCVADGHPLRGMQSMVQRRTAAGRTLGADEAVDAATALRAYTVDAAWVAGDEDVRGRLAPGLVADLVVLGDDVTRVEDDRIGDIEVVATLRDGRATHGADVLGLPPDGEPS</sequence>
<dbReference type="Pfam" id="PF07969">
    <property type="entry name" value="Amidohydro_3"/>
    <property type="match status" value="1"/>
</dbReference>
<gene>
    <name evidence="2" type="ORF">C8D89_11063</name>
</gene>
<dbReference type="GO" id="GO:0016810">
    <property type="term" value="F:hydrolase activity, acting on carbon-nitrogen (but not peptide) bonds"/>
    <property type="evidence" value="ECO:0007669"/>
    <property type="project" value="InterPro"/>
</dbReference>
<dbReference type="AlphaFoldDB" id="A0A2U1F7G5"/>
<dbReference type="Proteomes" id="UP000245639">
    <property type="component" value="Unassembled WGS sequence"/>
</dbReference>
<dbReference type="EMBL" id="QEKW01000010">
    <property type="protein sequence ID" value="PVZ07910.1"/>
    <property type="molecule type" value="Genomic_DNA"/>
</dbReference>
<dbReference type="PANTHER" id="PTHR22642:SF2">
    <property type="entry name" value="PROTEIN LONG AFTER FAR-RED 3"/>
    <property type="match status" value="1"/>
</dbReference>
<reference evidence="2 3" key="1">
    <citation type="submission" date="2018-04" db="EMBL/GenBank/DDBJ databases">
        <title>Genomic Encyclopedia of Type Strains, Phase IV (KMG-IV): sequencing the most valuable type-strain genomes for metagenomic binning, comparative biology and taxonomic classification.</title>
        <authorList>
            <person name="Goeker M."/>
        </authorList>
    </citation>
    <scope>NUCLEOTIDE SEQUENCE [LARGE SCALE GENOMIC DNA]</scope>
    <source>
        <strain evidence="2 3">DSM 45771</strain>
    </source>
</reference>
<proteinExistence type="predicted"/>
<dbReference type="CDD" id="cd01300">
    <property type="entry name" value="YtcJ_like"/>
    <property type="match status" value="1"/>
</dbReference>
<comment type="caution">
    <text evidence="2">The sequence shown here is derived from an EMBL/GenBank/DDBJ whole genome shotgun (WGS) entry which is preliminary data.</text>
</comment>
<dbReference type="InterPro" id="IPR013108">
    <property type="entry name" value="Amidohydro_3"/>
</dbReference>
<evidence type="ECO:0000313" key="2">
    <source>
        <dbReference type="EMBL" id="PVZ07910.1"/>
    </source>
</evidence>
<dbReference type="Gene3D" id="2.30.40.10">
    <property type="entry name" value="Urease, subunit C, domain 1"/>
    <property type="match status" value="1"/>
</dbReference>
<dbReference type="SUPFAM" id="SSF51556">
    <property type="entry name" value="Metallo-dependent hydrolases"/>
    <property type="match status" value="1"/>
</dbReference>